<evidence type="ECO:0000256" key="1">
    <source>
        <dbReference type="SAM" id="SignalP"/>
    </source>
</evidence>
<reference evidence="4" key="1">
    <citation type="submission" date="2016-06" db="UniProtKB">
        <authorList>
            <consortium name="WormBaseParasite"/>
        </authorList>
    </citation>
    <scope>IDENTIFICATION</scope>
</reference>
<organism evidence="4">
    <name type="scientific">Gongylonema pulchrum</name>
    <dbReference type="NCBI Taxonomy" id="637853"/>
    <lineage>
        <taxon>Eukaryota</taxon>
        <taxon>Metazoa</taxon>
        <taxon>Ecdysozoa</taxon>
        <taxon>Nematoda</taxon>
        <taxon>Chromadorea</taxon>
        <taxon>Rhabditida</taxon>
        <taxon>Spirurina</taxon>
        <taxon>Spiruromorpha</taxon>
        <taxon>Spiruroidea</taxon>
        <taxon>Gongylonematidae</taxon>
        <taxon>Gongylonema</taxon>
    </lineage>
</organism>
<evidence type="ECO:0000313" key="4">
    <source>
        <dbReference type="WBParaSite" id="GPUH_0001018601-mRNA-1"/>
    </source>
</evidence>
<dbReference type="EMBL" id="UYRT01077871">
    <property type="protein sequence ID" value="VDN17087.1"/>
    <property type="molecule type" value="Genomic_DNA"/>
</dbReference>
<protein>
    <submittedName>
        <fullName evidence="2 4">Uncharacterized protein</fullName>
    </submittedName>
</protein>
<dbReference type="AlphaFoldDB" id="A0A183DN82"/>
<accession>A0A183DN82</accession>
<proteinExistence type="predicted"/>
<keyword evidence="3" id="KW-1185">Reference proteome</keyword>
<dbReference type="WBParaSite" id="GPUH_0001018601-mRNA-1">
    <property type="protein sequence ID" value="GPUH_0001018601-mRNA-1"/>
    <property type="gene ID" value="GPUH_0001018601"/>
</dbReference>
<gene>
    <name evidence="2" type="ORF">GPUH_LOCUS10173</name>
</gene>
<feature type="signal peptide" evidence="1">
    <location>
        <begin position="1"/>
        <end position="20"/>
    </location>
</feature>
<feature type="chain" id="PRO_5043138805" evidence="1">
    <location>
        <begin position="21"/>
        <end position="84"/>
    </location>
</feature>
<name>A0A183DN82_9BILA</name>
<reference evidence="2 3" key="2">
    <citation type="submission" date="2018-11" db="EMBL/GenBank/DDBJ databases">
        <authorList>
            <consortium name="Pathogen Informatics"/>
        </authorList>
    </citation>
    <scope>NUCLEOTIDE SEQUENCE [LARGE SCALE GENOMIC DNA]</scope>
</reference>
<evidence type="ECO:0000313" key="3">
    <source>
        <dbReference type="Proteomes" id="UP000271098"/>
    </source>
</evidence>
<sequence>MKAAALLLSILLLAFSTVIAKKVFKMLLLGVCTSHPGMDCAAAAAAALAELQLQQGDEVALLAALPQLNVATVLDIRVITNEEN</sequence>
<dbReference type="Proteomes" id="UP000271098">
    <property type="component" value="Unassembled WGS sequence"/>
</dbReference>
<evidence type="ECO:0000313" key="2">
    <source>
        <dbReference type="EMBL" id="VDN17087.1"/>
    </source>
</evidence>
<keyword evidence="1" id="KW-0732">Signal</keyword>